<feature type="compositionally biased region" description="Basic and acidic residues" evidence="1">
    <location>
        <begin position="121"/>
        <end position="136"/>
    </location>
</feature>
<dbReference type="Proteomes" id="UP001362999">
    <property type="component" value="Unassembled WGS sequence"/>
</dbReference>
<protein>
    <submittedName>
        <fullName evidence="2">Uncharacterized protein</fullName>
    </submittedName>
</protein>
<accession>A0AAW0CPY0</accession>
<dbReference type="EMBL" id="JAWWNJ010000014">
    <property type="protein sequence ID" value="KAK7041097.1"/>
    <property type="molecule type" value="Genomic_DNA"/>
</dbReference>
<feature type="compositionally biased region" description="Acidic residues" evidence="1">
    <location>
        <begin position="46"/>
        <end position="65"/>
    </location>
</feature>
<evidence type="ECO:0000313" key="3">
    <source>
        <dbReference type="Proteomes" id="UP001362999"/>
    </source>
</evidence>
<organism evidence="2 3">
    <name type="scientific">Favolaschia claudopus</name>
    <dbReference type="NCBI Taxonomy" id="2862362"/>
    <lineage>
        <taxon>Eukaryota</taxon>
        <taxon>Fungi</taxon>
        <taxon>Dikarya</taxon>
        <taxon>Basidiomycota</taxon>
        <taxon>Agaricomycotina</taxon>
        <taxon>Agaricomycetes</taxon>
        <taxon>Agaricomycetidae</taxon>
        <taxon>Agaricales</taxon>
        <taxon>Marasmiineae</taxon>
        <taxon>Mycenaceae</taxon>
        <taxon>Favolaschia</taxon>
    </lineage>
</organism>
<evidence type="ECO:0000256" key="1">
    <source>
        <dbReference type="SAM" id="MobiDB-lite"/>
    </source>
</evidence>
<evidence type="ECO:0000313" key="2">
    <source>
        <dbReference type="EMBL" id="KAK7041097.1"/>
    </source>
</evidence>
<dbReference type="AlphaFoldDB" id="A0AAW0CPY0"/>
<gene>
    <name evidence="2" type="ORF">R3P38DRAFT_2768488</name>
</gene>
<name>A0AAW0CPY0_9AGAR</name>
<feature type="region of interest" description="Disordered" evidence="1">
    <location>
        <begin position="102"/>
        <end position="146"/>
    </location>
</feature>
<feature type="region of interest" description="Disordered" evidence="1">
    <location>
        <begin position="1"/>
        <end position="88"/>
    </location>
</feature>
<reference evidence="2 3" key="1">
    <citation type="journal article" date="2024" name="J Genomics">
        <title>Draft genome sequencing and assembly of Favolaschia claudopus CIRM-BRFM 2984 isolated from oak limbs.</title>
        <authorList>
            <person name="Navarro D."/>
            <person name="Drula E."/>
            <person name="Chaduli D."/>
            <person name="Cazenave R."/>
            <person name="Ahrendt S."/>
            <person name="Wang J."/>
            <person name="Lipzen A."/>
            <person name="Daum C."/>
            <person name="Barry K."/>
            <person name="Grigoriev I.V."/>
            <person name="Favel A."/>
            <person name="Rosso M.N."/>
            <person name="Martin F."/>
        </authorList>
    </citation>
    <scope>NUCLEOTIDE SEQUENCE [LARGE SCALE GENOMIC DNA]</scope>
    <source>
        <strain evidence="2 3">CIRM-BRFM 2984</strain>
    </source>
</reference>
<comment type="caution">
    <text evidence="2">The sequence shown here is derived from an EMBL/GenBank/DDBJ whole genome shotgun (WGS) entry which is preliminary data.</text>
</comment>
<keyword evidence="3" id="KW-1185">Reference proteome</keyword>
<sequence>MKDQAKLEKKAARLAQRNQGNDETLPRALASEQPSEIVVLIPGEEVQNEEDDDAAMGWADAEDEDARMGPQGSCPGSHDPSPMGDNGDERYLALILRLTARGRAPAATSTPQDSSPVKIPYAEDCRQLPEIAHPKDGNSGQLSAAK</sequence>
<feature type="compositionally biased region" description="Basic and acidic residues" evidence="1">
    <location>
        <begin position="1"/>
        <end position="11"/>
    </location>
</feature>
<proteinExistence type="predicted"/>